<dbReference type="GO" id="GO:0016740">
    <property type="term" value="F:transferase activity"/>
    <property type="evidence" value="ECO:0007669"/>
    <property type="project" value="UniProtKB-KW"/>
</dbReference>
<dbReference type="KEGG" id="gfm:Enr17x_29060"/>
<dbReference type="Gene3D" id="3.90.550.10">
    <property type="entry name" value="Spore Coat Polysaccharide Biosynthesis Protein SpsA, Chain A"/>
    <property type="match status" value="1"/>
</dbReference>
<organism evidence="3 4">
    <name type="scientific">Gimesia fumaroli</name>
    <dbReference type="NCBI Taxonomy" id="2527976"/>
    <lineage>
        <taxon>Bacteria</taxon>
        <taxon>Pseudomonadati</taxon>
        <taxon>Planctomycetota</taxon>
        <taxon>Planctomycetia</taxon>
        <taxon>Planctomycetales</taxon>
        <taxon>Planctomycetaceae</taxon>
        <taxon>Gimesia</taxon>
    </lineage>
</organism>
<evidence type="ECO:0000259" key="2">
    <source>
        <dbReference type="Pfam" id="PF00535"/>
    </source>
</evidence>
<gene>
    <name evidence="3" type="ORF">Enr17x_29060</name>
</gene>
<keyword evidence="3" id="KW-0808">Transferase</keyword>
<dbReference type="EMBL" id="CP037452">
    <property type="protein sequence ID" value="QDV50861.1"/>
    <property type="molecule type" value="Genomic_DNA"/>
</dbReference>
<dbReference type="Proteomes" id="UP000318313">
    <property type="component" value="Chromosome"/>
</dbReference>
<dbReference type="InterPro" id="IPR029044">
    <property type="entry name" value="Nucleotide-diphossugar_trans"/>
</dbReference>
<feature type="region of interest" description="Disordered" evidence="1">
    <location>
        <begin position="359"/>
        <end position="378"/>
    </location>
</feature>
<feature type="compositionally biased region" description="Basic and acidic residues" evidence="1">
    <location>
        <begin position="368"/>
        <end position="378"/>
    </location>
</feature>
<protein>
    <submittedName>
        <fullName evidence="3">Glycosyl transferase family 2</fullName>
    </submittedName>
</protein>
<dbReference type="SUPFAM" id="SSF53448">
    <property type="entry name" value="Nucleotide-diphospho-sugar transferases"/>
    <property type="match status" value="1"/>
</dbReference>
<dbReference type="RefSeq" id="WP_145309661.1">
    <property type="nucleotide sequence ID" value="NZ_CP037452.1"/>
</dbReference>
<proteinExistence type="predicted"/>
<sequence>MLTKNKKSVVGIFTVGNSRRTEAQLRAALKSGYTQPILFVRPGDVLTDFSRQFESMPVNSAAEASSLIKARFPEEIPFFNNWEEVTPPAPEPKKIKEHPIIQEITSPVEASKYRKSFSCDVIIPYSGPNYRYLDDAIKSILNQNFVTTTIHLINDGMERDPVGQKYARLENVRLYKNVDGPVGPYITYSRLFDYLEHDFIANQDSDDIALPMRLYKSLQILDQGFDIVGGAMEQFVAYEDGSERMRQALTLKPYHFSGKVYAASPSGAIVNSTAVMKKSVYEACNGMAPWTAGADSEFYQRCITAGFKAVAMQEVIALRRLHNPSLSNDQVNSGHGSHLREEIKRLTAESIERQLYGPDHSIGGLAQHRNDTELQKLN</sequence>
<keyword evidence="4" id="KW-1185">Reference proteome</keyword>
<dbReference type="OrthoDB" id="269473at2"/>
<evidence type="ECO:0000313" key="4">
    <source>
        <dbReference type="Proteomes" id="UP000318313"/>
    </source>
</evidence>
<name>A0A518ICN3_9PLAN</name>
<dbReference type="AlphaFoldDB" id="A0A518ICN3"/>
<dbReference type="Pfam" id="PF00535">
    <property type="entry name" value="Glycos_transf_2"/>
    <property type="match status" value="1"/>
</dbReference>
<evidence type="ECO:0000256" key="1">
    <source>
        <dbReference type="SAM" id="MobiDB-lite"/>
    </source>
</evidence>
<accession>A0A518ICN3</accession>
<evidence type="ECO:0000313" key="3">
    <source>
        <dbReference type="EMBL" id="QDV50861.1"/>
    </source>
</evidence>
<dbReference type="InterPro" id="IPR001173">
    <property type="entry name" value="Glyco_trans_2-like"/>
</dbReference>
<reference evidence="3 4" key="1">
    <citation type="submission" date="2019-03" db="EMBL/GenBank/DDBJ databases">
        <title>Deep-cultivation of Planctomycetes and their phenomic and genomic characterization uncovers novel biology.</title>
        <authorList>
            <person name="Wiegand S."/>
            <person name="Jogler M."/>
            <person name="Boedeker C."/>
            <person name="Pinto D."/>
            <person name="Vollmers J."/>
            <person name="Rivas-Marin E."/>
            <person name="Kohn T."/>
            <person name="Peeters S.H."/>
            <person name="Heuer A."/>
            <person name="Rast P."/>
            <person name="Oberbeckmann S."/>
            <person name="Bunk B."/>
            <person name="Jeske O."/>
            <person name="Meyerdierks A."/>
            <person name="Storesund J.E."/>
            <person name="Kallscheuer N."/>
            <person name="Luecker S."/>
            <person name="Lage O.M."/>
            <person name="Pohl T."/>
            <person name="Merkel B.J."/>
            <person name="Hornburger P."/>
            <person name="Mueller R.-W."/>
            <person name="Bruemmer F."/>
            <person name="Labrenz M."/>
            <person name="Spormann A.M."/>
            <person name="Op den Camp H."/>
            <person name="Overmann J."/>
            <person name="Amann R."/>
            <person name="Jetten M.S.M."/>
            <person name="Mascher T."/>
            <person name="Medema M.H."/>
            <person name="Devos D.P."/>
            <person name="Kaster A.-K."/>
            <person name="Ovreas L."/>
            <person name="Rohde M."/>
            <person name="Galperin M.Y."/>
            <person name="Jogler C."/>
        </authorList>
    </citation>
    <scope>NUCLEOTIDE SEQUENCE [LARGE SCALE GENOMIC DNA]</scope>
    <source>
        <strain evidence="3 4">Enr17</strain>
    </source>
</reference>
<feature type="domain" description="Glycosyltransferase 2-like" evidence="2">
    <location>
        <begin position="121"/>
        <end position="282"/>
    </location>
</feature>